<evidence type="ECO:0000313" key="6">
    <source>
        <dbReference type="Proteomes" id="UP000250434"/>
    </source>
</evidence>
<dbReference type="InterPro" id="IPR036388">
    <property type="entry name" value="WH-like_DNA-bd_sf"/>
</dbReference>
<dbReference type="SUPFAM" id="SSF46894">
    <property type="entry name" value="C-terminal effector domain of the bipartite response regulators"/>
    <property type="match status" value="1"/>
</dbReference>
<dbReference type="GO" id="GO:0006355">
    <property type="term" value="P:regulation of DNA-templated transcription"/>
    <property type="evidence" value="ECO:0007669"/>
    <property type="project" value="InterPro"/>
</dbReference>
<dbReference type="Pfam" id="PF00196">
    <property type="entry name" value="GerE"/>
    <property type="match status" value="1"/>
</dbReference>
<keyword evidence="6" id="KW-1185">Reference proteome</keyword>
<dbReference type="PANTHER" id="PTHR44688">
    <property type="entry name" value="DNA-BINDING TRANSCRIPTIONAL ACTIVATOR DEVR_DOSR"/>
    <property type="match status" value="1"/>
</dbReference>
<evidence type="ECO:0000256" key="1">
    <source>
        <dbReference type="ARBA" id="ARBA00023015"/>
    </source>
</evidence>
<dbReference type="SMART" id="SM00421">
    <property type="entry name" value="HTH_LUXR"/>
    <property type="match status" value="1"/>
</dbReference>
<dbReference type="PROSITE" id="PS50043">
    <property type="entry name" value="HTH_LUXR_2"/>
    <property type="match status" value="1"/>
</dbReference>
<gene>
    <name evidence="5" type="ORF">A4R43_02840</name>
</gene>
<keyword evidence="1" id="KW-0805">Transcription regulation</keyword>
<proteinExistence type="predicted"/>
<accession>A0A344L0L5</accession>
<dbReference type="KEGG" id="aab:A4R43_02840"/>
<dbReference type="Gene3D" id="1.10.10.10">
    <property type="entry name" value="Winged helix-like DNA-binding domain superfamily/Winged helix DNA-binding domain"/>
    <property type="match status" value="1"/>
</dbReference>
<reference evidence="5 6" key="1">
    <citation type="submission" date="2016-04" db="EMBL/GenBank/DDBJ databases">
        <title>Complete genome sequence and analysis of deep-sea sediment isolate, Amycolatopsis sp. WP1.</title>
        <authorList>
            <person name="Wang H."/>
            <person name="Chen S."/>
            <person name="Wu Q."/>
        </authorList>
    </citation>
    <scope>NUCLEOTIDE SEQUENCE [LARGE SCALE GENOMIC DNA]</scope>
    <source>
        <strain evidence="5 6">WP1</strain>
    </source>
</reference>
<evidence type="ECO:0000259" key="4">
    <source>
        <dbReference type="PROSITE" id="PS50043"/>
    </source>
</evidence>
<dbReference type="GO" id="GO:0003677">
    <property type="term" value="F:DNA binding"/>
    <property type="evidence" value="ECO:0007669"/>
    <property type="project" value="UniProtKB-KW"/>
</dbReference>
<dbReference type="InterPro" id="IPR016032">
    <property type="entry name" value="Sig_transdc_resp-reg_C-effctor"/>
</dbReference>
<dbReference type="PRINTS" id="PR00038">
    <property type="entry name" value="HTHLUXR"/>
</dbReference>
<dbReference type="Proteomes" id="UP000250434">
    <property type="component" value="Chromosome"/>
</dbReference>
<dbReference type="CDD" id="cd06170">
    <property type="entry name" value="LuxR_C_like"/>
    <property type="match status" value="1"/>
</dbReference>
<name>A0A344L0L5_9PSEU</name>
<dbReference type="AlphaFoldDB" id="A0A344L0L5"/>
<keyword evidence="2" id="KW-0238">DNA-binding</keyword>
<protein>
    <recommendedName>
        <fullName evidence="4">HTH luxR-type domain-containing protein</fullName>
    </recommendedName>
</protein>
<dbReference type="EMBL" id="CP015163">
    <property type="protein sequence ID" value="AXB41589.1"/>
    <property type="molecule type" value="Genomic_DNA"/>
</dbReference>
<dbReference type="PANTHER" id="PTHR44688:SF16">
    <property type="entry name" value="DNA-BINDING TRANSCRIPTIONAL ACTIVATOR DEVR_DOSR"/>
    <property type="match status" value="1"/>
</dbReference>
<dbReference type="InterPro" id="IPR000792">
    <property type="entry name" value="Tscrpt_reg_LuxR_C"/>
</dbReference>
<evidence type="ECO:0000256" key="2">
    <source>
        <dbReference type="ARBA" id="ARBA00023125"/>
    </source>
</evidence>
<organism evidence="5 6">
    <name type="scientific">Amycolatopsis albispora</name>
    <dbReference type="NCBI Taxonomy" id="1804986"/>
    <lineage>
        <taxon>Bacteria</taxon>
        <taxon>Bacillati</taxon>
        <taxon>Actinomycetota</taxon>
        <taxon>Actinomycetes</taxon>
        <taxon>Pseudonocardiales</taxon>
        <taxon>Pseudonocardiaceae</taxon>
        <taxon>Amycolatopsis</taxon>
    </lineage>
</organism>
<evidence type="ECO:0000313" key="5">
    <source>
        <dbReference type="EMBL" id="AXB41589.1"/>
    </source>
</evidence>
<feature type="domain" description="HTH luxR-type" evidence="4">
    <location>
        <begin position="1"/>
        <end position="52"/>
    </location>
</feature>
<keyword evidence="3" id="KW-0804">Transcription</keyword>
<evidence type="ECO:0000256" key="3">
    <source>
        <dbReference type="ARBA" id="ARBA00023163"/>
    </source>
</evidence>
<sequence length="61" mass="6225">MLVLLTGDRTDREIARELGIGERTVRAHVSRILLKLGVSSRVGAAVAATRVGLTPSGGGGG</sequence>